<evidence type="ECO:0000313" key="1">
    <source>
        <dbReference type="EMBL" id="MCB5411806.1"/>
    </source>
</evidence>
<reference evidence="1 2" key="1">
    <citation type="submission" date="2020-07" db="EMBL/GenBank/DDBJ databases">
        <title>Pseudogemmobacter sp. nov., isolated from poultry manure in Taiwan.</title>
        <authorList>
            <person name="Lin S.-Y."/>
            <person name="Tang Y.-S."/>
            <person name="Young C.-C."/>
        </authorList>
    </citation>
    <scope>NUCLEOTIDE SEQUENCE [LARGE SCALE GENOMIC DNA]</scope>
    <source>
        <strain evidence="1 2">CC-YST710</strain>
    </source>
</reference>
<dbReference type="RefSeq" id="WP_226937257.1">
    <property type="nucleotide sequence ID" value="NZ_JACDXX010000020.1"/>
</dbReference>
<organism evidence="1 2">
    <name type="scientific">Pseudogemmobacter faecipullorum</name>
    <dbReference type="NCBI Taxonomy" id="2755041"/>
    <lineage>
        <taxon>Bacteria</taxon>
        <taxon>Pseudomonadati</taxon>
        <taxon>Pseudomonadota</taxon>
        <taxon>Alphaproteobacteria</taxon>
        <taxon>Rhodobacterales</taxon>
        <taxon>Paracoccaceae</taxon>
        <taxon>Pseudogemmobacter</taxon>
    </lineage>
</organism>
<gene>
    <name evidence="1" type="ORF">H0485_17570</name>
</gene>
<dbReference type="EMBL" id="JACDXX010000020">
    <property type="protein sequence ID" value="MCB5411806.1"/>
    <property type="molecule type" value="Genomic_DNA"/>
</dbReference>
<proteinExistence type="predicted"/>
<sequence length="59" mass="6681">MTDRARLLAHLGAERLTWLTAKHRALLRGNSQAFKQAVEELQRINRAILACGPEDKGQR</sequence>
<evidence type="ECO:0008006" key="3">
    <source>
        <dbReference type="Google" id="ProtNLM"/>
    </source>
</evidence>
<protein>
    <recommendedName>
        <fullName evidence="3">Transposase</fullName>
    </recommendedName>
</protein>
<evidence type="ECO:0000313" key="2">
    <source>
        <dbReference type="Proteomes" id="UP001198571"/>
    </source>
</evidence>
<name>A0ABS8CR03_9RHOB</name>
<accession>A0ABS8CR03</accession>
<dbReference type="Proteomes" id="UP001198571">
    <property type="component" value="Unassembled WGS sequence"/>
</dbReference>
<comment type="caution">
    <text evidence="1">The sequence shown here is derived from an EMBL/GenBank/DDBJ whole genome shotgun (WGS) entry which is preliminary data.</text>
</comment>
<keyword evidence="2" id="KW-1185">Reference proteome</keyword>